<dbReference type="Proteomes" id="UP000182915">
    <property type="component" value="Chromosome I"/>
</dbReference>
<dbReference type="STRING" id="370526.SAMN04489835_4843"/>
<dbReference type="InterPro" id="IPR037465">
    <property type="entry name" value="YlxR"/>
</dbReference>
<dbReference type="PANTHER" id="PTHR34215:SF1">
    <property type="entry name" value="YLXR DOMAIN-CONTAINING PROTEIN"/>
    <property type="match status" value="1"/>
</dbReference>
<feature type="region of interest" description="Disordered" evidence="1">
    <location>
        <begin position="1"/>
        <end position="20"/>
    </location>
</feature>
<dbReference type="InterPro" id="IPR007393">
    <property type="entry name" value="YlxR_dom"/>
</dbReference>
<sequence length="130" mass="13751">MIQRETSASAQRRSPDGPVGPVRTCVGCRKRELAVELLRVVAVDNVDGAGNPLRAVTVDPAGKLPGRGAWLHPTPQCLEAAIRRRAFGRALRITGSPDVSAVIEYVGTDHSADMPGPTATEQVAKNMSTP</sequence>
<dbReference type="PANTHER" id="PTHR34215">
    <property type="entry name" value="BLL0784 PROTEIN"/>
    <property type="match status" value="1"/>
</dbReference>
<feature type="domain" description="YlxR" evidence="2">
    <location>
        <begin position="23"/>
        <end position="100"/>
    </location>
</feature>
<dbReference type="AlphaFoldDB" id="A0A1H6LHI3"/>
<proteinExistence type="predicted"/>
<dbReference type="EMBL" id="LT629971">
    <property type="protein sequence ID" value="SEH84765.1"/>
    <property type="molecule type" value="Genomic_DNA"/>
</dbReference>
<dbReference type="Pfam" id="PF04296">
    <property type="entry name" value="YlxR"/>
    <property type="match status" value="1"/>
</dbReference>
<reference evidence="4" key="1">
    <citation type="submission" date="2016-10" db="EMBL/GenBank/DDBJ databases">
        <authorList>
            <person name="Varghese N."/>
            <person name="Submissions S."/>
        </authorList>
    </citation>
    <scope>NUCLEOTIDE SEQUENCE [LARGE SCALE GENOMIC DNA]</scope>
    <source>
        <strain evidence="4">DSM 45405</strain>
    </source>
</reference>
<keyword evidence="4" id="KW-1185">Reference proteome</keyword>
<name>A0A1H6LHI3_MYCRU</name>
<feature type="compositionally biased region" description="Polar residues" evidence="1">
    <location>
        <begin position="1"/>
        <end position="12"/>
    </location>
</feature>
<protein>
    <recommendedName>
        <fullName evidence="2">YlxR domain-containing protein</fullName>
    </recommendedName>
</protein>
<evidence type="ECO:0000259" key="2">
    <source>
        <dbReference type="Pfam" id="PF04296"/>
    </source>
</evidence>
<dbReference type="OrthoDB" id="5244965at2"/>
<accession>A0A1H6LHI3</accession>
<evidence type="ECO:0000313" key="3">
    <source>
        <dbReference type="EMBL" id="SEH84765.1"/>
    </source>
</evidence>
<organism evidence="3 4">
    <name type="scientific">Mycolicibacterium rutilum</name>
    <name type="common">Mycobacterium rutilum</name>
    <dbReference type="NCBI Taxonomy" id="370526"/>
    <lineage>
        <taxon>Bacteria</taxon>
        <taxon>Bacillati</taxon>
        <taxon>Actinomycetota</taxon>
        <taxon>Actinomycetes</taxon>
        <taxon>Mycobacteriales</taxon>
        <taxon>Mycobacteriaceae</taxon>
        <taxon>Mycolicibacterium</taxon>
    </lineage>
</organism>
<dbReference type="InterPro" id="IPR035931">
    <property type="entry name" value="YlxR-like_sf"/>
</dbReference>
<dbReference type="Gene3D" id="3.30.1230.10">
    <property type="entry name" value="YlxR-like"/>
    <property type="match status" value="1"/>
</dbReference>
<evidence type="ECO:0000313" key="4">
    <source>
        <dbReference type="Proteomes" id="UP000182915"/>
    </source>
</evidence>
<gene>
    <name evidence="3" type="ORF">SAMN04489835_4843</name>
</gene>
<dbReference type="CDD" id="cd00279">
    <property type="entry name" value="YlxR"/>
    <property type="match status" value="1"/>
</dbReference>
<dbReference type="SUPFAM" id="SSF64376">
    <property type="entry name" value="YlxR-like"/>
    <property type="match status" value="1"/>
</dbReference>
<evidence type="ECO:0000256" key="1">
    <source>
        <dbReference type="SAM" id="MobiDB-lite"/>
    </source>
</evidence>